<evidence type="ECO:0000313" key="8">
    <source>
        <dbReference type="Proteomes" id="UP000291130"/>
    </source>
</evidence>
<dbReference type="EMBL" id="CP035952">
    <property type="protein sequence ID" value="QBF28484.1"/>
    <property type="molecule type" value="Genomic_DNA"/>
</dbReference>
<evidence type="ECO:0000256" key="2">
    <source>
        <dbReference type="ARBA" id="ARBA00023015"/>
    </source>
</evidence>
<gene>
    <name evidence="7" type="ORF">EXN22_23350</name>
</gene>
<evidence type="ECO:0000256" key="4">
    <source>
        <dbReference type="ARBA" id="ARBA00023163"/>
    </source>
</evidence>
<keyword evidence="4" id="KW-0804">Transcription</keyword>
<dbReference type="PANTHER" id="PTHR43133">
    <property type="entry name" value="RNA POLYMERASE ECF-TYPE SIGMA FACTO"/>
    <property type="match status" value="1"/>
</dbReference>
<organism evidence="7 8">
    <name type="scientific">Pseudomonas tructae</name>
    <dbReference type="NCBI Taxonomy" id="2518644"/>
    <lineage>
        <taxon>Bacteria</taxon>
        <taxon>Pseudomonadati</taxon>
        <taxon>Pseudomonadota</taxon>
        <taxon>Gammaproteobacteria</taxon>
        <taxon>Pseudomonadales</taxon>
        <taxon>Pseudomonadaceae</taxon>
        <taxon>Pseudomonas</taxon>
    </lineage>
</organism>
<dbReference type="InterPro" id="IPR013324">
    <property type="entry name" value="RNA_pol_sigma_r3/r4-like"/>
</dbReference>
<keyword evidence="2" id="KW-0805">Transcription regulation</keyword>
<dbReference type="SUPFAM" id="SSF88659">
    <property type="entry name" value="Sigma3 and sigma4 domains of RNA polymerase sigma factors"/>
    <property type="match status" value="1"/>
</dbReference>
<dbReference type="Pfam" id="PF08281">
    <property type="entry name" value="Sigma70_r4_2"/>
    <property type="match status" value="1"/>
</dbReference>
<dbReference type="InterPro" id="IPR013325">
    <property type="entry name" value="RNA_pol_sigma_r2"/>
</dbReference>
<feature type="domain" description="RNA polymerase sigma-70 region 2" evidence="5">
    <location>
        <begin position="28"/>
        <end position="91"/>
    </location>
</feature>
<dbReference type="InterPro" id="IPR013249">
    <property type="entry name" value="RNA_pol_sigma70_r4_t2"/>
</dbReference>
<dbReference type="Gene3D" id="1.10.1740.10">
    <property type="match status" value="1"/>
</dbReference>
<dbReference type="SUPFAM" id="SSF88946">
    <property type="entry name" value="Sigma2 domain of RNA polymerase sigma factors"/>
    <property type="match status" value="1"/>
</dbReference>
<dbReference type="GO" id="GO:0006352">
    <property type="term" value="P:DNA-templated transcription initiation"/>
    <property type="evidence" value="ECO:0007669"/>
    <property type="project" value="InterPro"/>
</dbReference>
<dbReference type="OrthoDB" id="8589148at2"/>
<evidence type="ECO:0000259" key="6">
    <source>
        <dbReference type="Pfam" id="PF08281"/>
    </source>
</evidence>
<dbReference type="Pfam" id="PF04542">
    <property type="entry name" value="Sigma70_r2"/>
    <property type="match status" value="1"/>
</dbReference>
<evidence type="ECO:0000259" key="5">
    <source>
        <dbReference type="Pfam" id="PF04542"/>
    </source>
</evidence>
<dbReference type="PANTHER" id="PTHR43133:SF63">
    <property type="entry name" value="RNA POLYMERASE SIGMA FACTOR FECI-RELATED"/>
    <property type="match status" value="1"/>
</dbReference>
<keyword evidence="8" id="KW-1185">Reference proteome</keyword>
<feature type="domain" description="RNA polymerase sigma factor 70 region 4 type 2" evidence="6">
    <location>
        <begin position="125"/>
        <end position="177"/>
    </location>
</feature>
<dbReference type="InterPro" id="IPR039425">
    <property type="entry name" value="RNA_pol_sigma-70-like"/>
</dbReference>
<dbReference type="Proteomes" id="UP000291130">
    <property type="component" value="Chromosome"/>
</dbReference>
<evidence type="ECO:0000256" key="1">
    <source>
        <dbReference type="ARBA" id="ARBA00010641"/>
    </source>
</evidence>
<dbReference type="GO" id="GO:0016987">
    <property type="term" value="F:sigma factor activity"/>
    <property type="evidence" value="ECO:0007669"/>
    <property type="project" value="UniProtKB-KW"/>
</dbReference>
<proteinExistence type="inferred from homology"/>
<dbReference type="InterPro" id="IPR007627">
    <property type="entry name" value="RNA_pol_sigma70_r2"/>
</dbReference>
<dbReference type="InterPro" id="IPR036388">
    <property type="entry name" value="WH-like_DNA-bd_sf"/>
</dbReference>
<accession>A0A411MNS1</accession>
<keyword evidence="3" id="KW-0731">Sigma factor</keyword>
<evidence type="ECO:0000313" key="7">
    <source>
        <dbReference type="EMBL" id="QBF28484.1"/>
    </source>
</evidence>
<dbReference type="KEGG" id="ptk:EXN22_23350"/>
<comment type="similarity">
    <text evidence="1">Belongs to the sigma-70 factor family. ECF subfamily.</text>
</comment>
<dbReference type="InterPro" id="IPR014284">
    <property type="entry name" value="RNA_pol_sigma-70_dom"/>
</dbReference>
<dbReference type="GO" id="GO:0003677">
    <property type="term" value="F:DNA binding"/>
    <property type="evidence" value="ECO:0007669"/>
    <property type="project" value="InterPro"/>
</dbReference>
<reference evidence="7 8" key="1">
    <citation type="submission" date="2019-02" db="EMBL/GenBank/DDBJ databases">
        <title>Complete genome sequence of Pseudomonas sp. SNU WT1 isolated from rainbow trout.</title>
        <authorList>
            <person name="Oh W.T."/>
            <person name="Park S.C."/>
        </authorList>
    </citation>
    <scope>NUCLEOTIDE SEQUENCE [LARGE SCALE GENOMIC DNA]</scope>
    <source>
        <strain evidence="7 8">SNU WT1</strain>
    </source>
</reference>
<sequence>MLLCRPLLRAVQDAWRMSRDREHLLATFMENREALQAYLVRQFGNANVAEDLAQETWLRVASRKLGEQIGNPRAYIFRIARNLGMDLRRREALGIEVQADPVVVELVADARVDPLREAEMSRELQRLMQVVAELPARCREVFLLCRVEGLDHQQVAERLNISKSTVVSQMVKAMQRIEKAMQ</sequence>
<dbReference type="Gene3D" id="1.10.10.10">
    <property type="entry name" value="Winged helix-like DNA-binding domain superfamily/Winged helix DNA-binding domain"/>
    <property type="match status" value="1"/>
</dbReference>
<name>A0A411MNS1_9PSED</name>
<evidence type="ECO:0000256" key="3">
    <source>
        <dbReference type="ARBA" id="ARBA00023082"/>
    </source>
</evidence>
<dbReference type="AlphaFoldDB" id="A0A411MNS1"/>
<dbReference type="NCBIfam" id="TIGR02937">
    <property type="entry name" value="sigma70-ECF"/>
    <property type="match status" value="1"/>
</dbReference>
<protein>
    <submittedName>
        <fullName evidence="7">RNA polymerase sigma factor</fullName>
    </submittedName>
</protein>